<organism evidence="2 3">
    <name type="scientific">Candidatus Dojkabacteria bacterium</name>
    <dbReference type="NCBI Taxonomy" id="2099670"/>
    <lineage>
        <taxon>Bacteria</taxon>
        <taxon>Candidatus Dojkabacteria</taxon>
    </lineage>
</organism>
<dbReference type="Pfam" id="PF08818">
    <property type="entry name" value="DUF1801"/>
    <property type="match status" value="1"/>
</dbReference>
<evidence type="ECO:0000259" key="1">
    <source>
        <dbReference type="Pfam" id="PF08818"/>
    </source>
</evidence>
<sequence length="124" mass="14811">MNKELEKYISSFDKEVQEKLQTIRKICLKVFPEAEEGFKWGKPAYSLKRVLIVYAAYKNHIGFYPTPEVLEEYKEEIKEYKSAKGSVQFPYSKPFPKKLIEKMVKARYKNYIEKDAKWKDPKQC</sequence>
<evidence type="ECO:0000313" key="2">
    <source>
        <dbReference type="EMBL" id="MCA9386082.1"/>
    </source>
</evidence>
<evidence type="ECO:0000313" key="3">
    <source>
        <dbReference type="Proteomes" id="UP000754563"/>
    </source>
</evidence>
<gene>
    <name evidence="2" type="ORF">KC717_05530</name>
</gene>
<dbReference type="EMBL" id="JAGQLH010000076">
    <property type="protein sequence ID" value="MCA9386082.1"/>
    <property type="molecule type" value="Genomic_DNA"/>
</dbReference>
<accession>A0A955RL78</accession>
<dbReference type="AlphaFoldDB" id="A0A955RL78"/>
<proteinExistence type="predicted"/>
<dbReference type="Proteomes" id="UP000754563">
    <property type="component" value="Unassembled WGS sequence"/>
</dbReference>
<dbReference type="InterPro" id="IPR014922">
    <property type="entry name" value="YdhG-like"/>
</dbReference>
<feature type="domain" description="YdhG-like" evidence="1">
    <location>
        <begin position="17"/>
        <end position="107"/>
    </location>
</feature>
<dbReference type="SUPFAM" id="SSF159888">
    <property type="entry name" value="YdhG-like"/>
    <property type="match status" value="1"/>
</dbReference>
<dbReference type="Gene3D" id="3.90.1150.200">
    <property type="match status" value="1"/>
</dbReference>
<protein>
    <submittedName>
        <fullName evidence="2">DUF1801 domain-containing protein</fullName>
    </submittedName>
</protein>
<name>A0A955RL78_9BACT</name>
<reference evidence="2" key="2">
    <citation type="journal article" date="2021" name="Microbiome">
        <title>Successional dynamics and alternative stable states in a saline activated sludge microbial community over 9 years.</title>
        <authorList>
            <person name="Wang Y."/>
            <person name="Ye J."/>
            <person name="Ju F."/>
            <person name="Liu L."/>
            <person name="Boyd J.A."/>
            <person name="Deng Y."/>
            <person name="Parks D.H."/>
            <person name="Jiang X."/>
            <person name="Yin X."/>
            <person name="Woodcroft B.J."/>
            <person name="Tyson G.W."/>
            <person name="Hugenholtz P."/>
            <person name="Polz M.F."/>
            <person name="Zhang T."/>
        </authorList>
    </citation>
    <scope>NUCLEOTIDE SEQUENCE</scope>
    <source>
        <strain evidence="2">HKST-UBA11</strain>
    </source>
</reference>
<comment type="caution">
    <text evidence="2">The sequence shown here is derived from an EMBL/GenBank/DDBJ whole genome shotgun (WGS) entry which is preliminary data.</text>
</comment>
<reference evidence="2" key="1">
    <citation type="submission" date="2020-04" db="EMBL/GenBank/DDBJ databases">
        <authorList>
            <person name="Zhang T."/>
        </authorList>
    </citation>
    <scope>NUCLEOTIDE SEQUENCE</scope>
    <source>
        <strain evidence="2">HKST-UBA11</strain>
    </source>
</reference>